<name>A0ABS5ASN5_9PSEU</name>
<evidence type="ECO:0000313" key="1">
    <source>
        <dbReference type="EMBL" id="MBP2479594.1"/>
    </source>
</evidence>
<sequence>MSALWTTTCVLPPSRAAVAHGGRLSRHERNATELARGVDIR</sequence>
<protein>
    <submittedName>
        <fullName evidence="1">Uncharacterized protein</fullName>
    </submittedName>
</protein>
<dbReference type="Proteomes" id="UP001519363">
    <property type="component" value="Unassembled WGS sequence"/>
</dbReference>
<evidence type="ECO:0000313" key="2">
    <source>
        <dbReference type="Proteomes" id="UP001519363"/>
    </source>
</evidence>
<proteinExistence type="predicted"/>
<dbReference type="RefSeq" id="WP_276329056.1">
    <property type="nucleotide sequence ID" value="NZ_JAGIOO010000001.1"/>
</dbReference>
<reference evidence="1 2" key="1">
    <citation type="submission" date="2021-03" db="EMBL/GenBank/DDBJ databases">
        <title>Sequencing the genomes of 1000 actinobacteria strains.</title>
        <authorList>
            <person name="Klenk H.-P."/>
        </authorList>
    </citation>
    <scope>NUCLEOTIDE SEQUENCE [LARGE SCALE GENOMIC DNA]</scope>
    <source>
        <strain evidence="1 2">DSM 44580</strain>
    </source>
</reference>
<accession>A0ABS5ASN5</accession>
<dbReference type="EMBL" id="JAGIOO010000001">
    <property type="protein sequence ID" value="MBP2479594.1"/>
    <property type="molecule type" value="Genomic_DNA"/>
</dbReference>
<comment type="caution">
    <text evidence="1">The sequence shown here is derived from an EMBL/GenBank/DDBJ whole genome shotgun (WGS) entry which is preliminary data.</text>
</comment>
<gene>
    <name evidence="1" type="ORF">JOF53_008466</name>
</gene>
<organism evidence="1 2">
    <name type="scientific">Crossiella equi</name>
    <dbReference type="NCBI Taxonomy" id="130796"/>
    <lineage>
        <taxon>Bacteria</taxon>
        <taxon>Bacillati</taxon>
        <taxon>Actinomycetota</taxon>
        <taxon>Actinomycetes</taxon>
        <taxon>Pseudonocardiales</taxon>
        <taxon>Pseudonocardiaceae</taxon>
        <taxon>Crossiella</taxon>
    </lineage>
</organism>
<keyword evidence="2" id="KW-1185">Reference proteome</keyword>